<evidence type="ECO:0000256" key="1">
    <source>
        <dbReference type="ARBA" id="ARBA00004141"/>
    </source>
</evidence>
<feature type="transmembrane region" description="Helical" evidence="6">
    <location>
        <begin position="197"/>
        <end position="223"/>
    </location>
</feature>
<dbReference type="Proteomes" id="UP001153636">
    <property type="component" value="Chromosome 11"/>
</dbReference>
<evidence type="ECO:0000256" key="4">
    <source>
        <dbReference type="ARBA" id="ARBA00023136"/>
    </source>
</evidence>
<organism evidence="7 8">
    <name type="scientific">Psylliodes chrysocephalus</name>
    <dbReference type="NCBI Taxonomy" id="3402493"/>
    <lineage>
        <taxon>Eukaryota</taxon>
        <taxon>Metazoa</taxon>
        <taxon>Ecdysozoa</taxon>
        <taxon>Arthropoda</taxon>
        <taxon>Hexapoda</taxon>
        <taxon>Insecta</taxon>
        <taxon>Pterygota</taxon>
        <taxon>Neoptera</taxon>
        <taxon>Endopterygota</taxon>
        <taxon>Coleoptera</taxon>
        <taxon>Polyphaga</taxon>
        <taxon>Cucujiformia</taxon>
        <taxon>Chrysomeloidea</taxon>
        <taxon>Chrysomelidae</taxon>
        <taxon>Galerucinae</taxon>
        <taxon>Alticini</taxon>
        <taxon>Psylliodes</taxon>
    </lineage>
</organism>
<protein>
    <recommendedName>
        <fullName evidence="9">Tetraspanin</fullName>
    </recommendedName>
</protein>
<evidence type="ECO:0000256" key="2">
    <source>
        <dbReference type="ARBA" id="ARBA00022692"/>
    </source>
</evidence>
<feature type="transmembrane region" description="Helical" evidence="6">
    <location>
        <begin position="49"/>
        <end position="69"/>
    </location>
</feature>
<feature type="transmembrane region" description="Helical" evidence="6">
    <location>
        <begin position="81"/>
        <end position="105"/>
    </location>
</feature>
<keyword evidence="2 6" id="KW-0812">Transmembrane</keyword>
<evidence type="ECO:0000313" key="7">
    <source>
        <dbReference type="EMBL" id="CAH1101283.1"/>
    </source>
</evidence>
<gene>
    <name evidence="7" type="ORF">PSYICH_LOCUS2625</name>
</gene>
<evidence type="ECO:0000256" key="3">
    <source>
        <dbReference type="ARBA" id="ARBA00022989"/>
    </source>
</evidence>
<feature type="compositionally biased region" description="Low complexity" evidence="5">
    <location>
        <begin position="267"/>
        <end position="279"/>
    </location>
</feature>
<dbReference type="EMBL" id="OV651823">
    <property type="protein sequence ID" value="CAH1101283.1"/>
    <property type="molecule type" value="Genomic_DNA"/>
</dbReference>
<dbReference type="GO" id="GO:0016020">
    <property type="term" value="C:membrane"/>
    <property type="evidence" value="ECO:0007669"/>
    <property type="project" value="UniProtKB-SubCell"/>
</dbReference>
<name>A0A9P0G632_9CUCU</name>
<feature type="region of interest" description="Disordered" evidence="5">
    <location>
        <begin position="238"/>
        <end position="301"/>
    </location>
</feature>
<dbReference type="OrthoDB" id="6239677at2759"/>
<comment type="subcellular location">
    <subcellularLocation>
        <location evidence="1">Membrane</location>
        <topology evidence="1">Multi-pass membrane protein</topology>
    </subcellularLocation>
</comment>
<dbReference type="AlphaFoldDB" id="A0A9P0G632"/>
<dbReference type="Pfam" id="PF00335">
    <property type="entry name" value="Tetraspanin"/>
    <property type="match status" value="1"/>
</dbReference>
<dbReference type="SUPFAM" id="SSF48652">
    <property type="entry name" value="Tetraspanin"/>
    <property type="match status" value="1"/>
</dbReference>
<dbReference type="Gene3D" id="1.10.1450.10">
    <property type="entry name" value="Tetraspanin"/>
    <property type="match status" value="1"/>
</dbReference>
<dbReference type="InterPro" id="IPR018499">
    <property type="entry name" value="Tetraspanin/Peripherin"/>
</dbReference>
<evidence type="ECO:0000313" key="8">
    <source>
        <dbReference type="Proteomes" id="UP001153636"/>
    </source>
</evidence>
<feature type="transmembrane region" description="Helical" evidence="6">
    <location>
        <begin position="12"/>
        <end position="37"/>
    </location>
</feature>
<evidence type="ECO:0000256" key="6">
    <source>
        <dbReference type="SAM" id="Phobius"/>
    </source>
</evidence>
<keyword evidence="3 6" id="KW-1133">Transmembrane helix</keyword>
<dbReference type="InterPro" id="IPR008952">
    <property type="entry name" value="Tetraspanin_EC2_sf"/>
</dbReference>
<evidence type="ECO:0000256" key="5">
    <source>
        <dbReference type="SAM" id="MobiDB-lite"/>
    </source>
</evidence>
<evidence type="ECO:0008006" key="9">
    <source>
        <dbReference type="Google" id="ProtNLM"/>
    </source>
</evidence>
<reference evidence="7" key="1">
    <citation type="submission" date="2022-01" db="EMBL/GenBank/DDBJ databases">
        <authorList>
            <person name="King R."/>
        </authorList>
    </citation>
    <scope>NUCLEOTIDE SEQUENCE</scope>
</reference>
<keyword evidence="8" id="KW-1185">Reference proteome</keyword>
<accession>A0A9P0G632</accession>
<feature type="compositionally biased region" description="Polar residues" evidence="5">
    <location>
        <begin position="242"/>
        <end position="251"/>
    </location>
</feature>
<dbReference type="PANTHER" id="PTHR19282">
    <property type="entry name" value="TETRASPANIN"/>
    <property type="match status" value="1"/>
</dbReference>
<keyword evidence="4 6" id="KW-0472">Membrane</keyword>
<proteinExistence type="predicted"/>
<dbReference type="CDD" id="cd03127">
    <property type="entry name" value="tetraspanin_LEL"/>
    <property type="match status" value="1"/>
</dbReference>
<sequence>MVSLRCKKAFCVGYSGLLFGSGILLIVLSSILLYRIFHHFDFIPGSTTGPLILLIILGILHLLLTWLGVKGPTREHNFHIILFMFFTFILLIGEFTIGVWSMVLWDSVAVPSTDLMTQSFNEIMKEQVYSKSWSKVQAEVQCCGLHGPQDYINFEEEGAMKLSFLSCKNNEVSNPGGQVVPYEEGCEEMFVKYVELILIESAIMGFLSAIFQGLGLFVVFSFFRTLREARAKRSARRAELQRQLSGQSQHSEVLLPPPVNMGPSMQSPPGSAAPPTSASVPLQTDGASAPPPYNHSETEKV</sequence>